<feature type="chain" id="PRO_5024402325" description="Transmembrane protein" evidence="1">
    <location>
        <begin position="20"/>
        <end position="176"/>
    </location>
</feature>
<evidence type="ECO:0000256" key="1">
    <source>
        <dbReference type="SAM" id="SignalP"/>
    </source>
</evidence>
<gene>
    <name evidence="2" type="ORF">CTheo_2441</name>
</gene>
<accession>A0A5N5QQX8</accession>
<proteinExistence type="predicted"/>
<sequence length="176" mass="19634">MGALAWLLCQYTIGYLLMAEQRPIHNINVPLIKSPSLRVPRPQVELPPDIHPLPEDVTAYFVYPFTIEPHILTLESSRRTTLAAHATRREAYLRAREEDKIRRKKEALRRVAPGFDPDMGTLMPTKLSAPIHAPPVATSGAMAALPRSAMDDLVDQLAVMESRPSHSSQARPNNIS</sequence>
<feature type="signal peptide" evidence="1">
    <location>
        <begin position="1"/>
        <end position="19"/>
    </location>
</feature>
<protein>
    <recommendedName>
        <fullName evidence="4">Transmembrane protein</fullName>
    </recommendedName>
</protein>
<comment type="caution">
    <text evidence="2">The sequence shown here is derived from an EMBL/GenBank/DDBJ whole genome shotgun (WGS) entry which is preliminary data.</text>
</comment>
<reference evidence="2 3" key="1">
    <citation type="journal article" date="2019" name="Fungal Biol. Biotechnol.">
        <title>Draft genome sequence of fastidious pathogen Ceratobasidium theobromae, which causes vascular-streak dieback in Theobroma cacao.</title>
        <authorList>
            <person name="Ali S.S."/>
            <person name="Asman A."/>
            <person name="Shao J."/>
            <person name="Firmansyah A.P."/>
            <person name="Susilo A.W."/>
            <person name="Rosmana A."/>
            <person name="McMahon P."/>
            <person name="Junaid M."/>
            <person name="Guest D."/>
            <person name="Kheng T.Y."/>
            <person name="Meinhardt L.W."/>
            <person name="Bailey B.A."/>
        </authorList>
    </citation>
    <scope>NUCLEOTIDE SEQUENCE [LARGE SCALE GENOMIC DNA]</scope>
    <source>
        <strain evidence="2 3">CT2</strain>
    </source>
</reference>
<evidence type="ECO:0008006" key="4">
    <source>
        <dbReference type="Google" id="ProtNLM"/>
    </source>
</evidence>
<evidence type="ECO:0000313" key="3">
    <source>
        <dbReference type="Proteomes" id="UP000383932"/>
    </source>
</evidence>
<dbReference type="EMBL" id="SSOP01000025">
    <property type="protein sequence ID" value="KAB5594104.1"/>
    <property type="molecule type" value="Genomic_DNA"/>
</dbReference>
<keyword evidence="3" id="KW-1185">Reference proteome</keyword>
<evidence type="ECO:0000313" key="2">
    <source>
        <dbReference type="EMBL" id="KAB5594104.1"/>
    </source>
</evidence>
<name>A0A5N5QQX8_9AGAM</name>
<organism evidence="2 3">
    <name type="scientific">Ceratobasidium theobromae</name>
    <dbReference type="NCBI Taxonomy" id="1582974"/>
    <lineage>
        <taxon>Eukaryota</taxon>
        <taxon>Fungi</taxon>
        <taxon>Dikarya</taxon>
        <taxon>Basidiomycota</taxon>
        <taxon>Agaricomycotina</taxon>
        <taxon>Agaricomycetes</taxon>
        <taxon>Cantharellales</taxon>
        <taxon>Ceratobasidiaceae</taxon>
        <taxon>Ceratobasidium</taxon>
    </lineage>
</organism>
<dbReference type="AlphaFoldDB" id="A0A5N5QQX8"/>
<dbReference type="Proteomes" id="UP000383932">
    <property type="component" value="Unassembled WGS sequence"/>
</dbReference>
<keyword evidence="1" id="KW-0732">Signal</keyword>
<dbReference type="OrthoDB" id="2506317at2759"/>